<gene>
    <name evidence="8" type="ORF">SCP_0605180</name>
</gene>
<protein>
    <submittedName>
        <fullName evidence="8">Heat shock protein</fullName>
    </submittedName>
</protein>
<dbReference type="FunFam" id="3.40.50.300:FF:000025">
    <property type="entry name" value="ATP-dependent Clp protease subunit"/>
    <property type="match status" value="1"/>
</dbReference>
<keyword evidence="3" id="KW-0067">ATP-binding</keyword>
<dbReference type="CDD" id="cd19499">
    <property type="entry name" value="RecA-like_ClpB_Hsp104-like"/>
    <property type="match status" value="1"/>
</dbReference>
<dbReference type="Gene3D" id="1.10.8.60">
    <property type="match status" value="1"/>
</dbReference>
<dbReference type="InterPro" id="IPR036628">
    <property type="entry name" value="Clp_N_dom_sf"/>
</dbReference>
<evidence type="ECO:0000256" key="5">
    <source>
        <dbReference type="PROSITE-ProRule" id="PRU01251"/>
    </source>
</evidence>
<dbReference type="AlphaFoldDB" id="A0A401GQU7"/>
<dbReference type="Gene3D" id="1.10.1780.10">
    <property type="entry name" value="Clp, N-terminal domain"/>
    <property type="match status" value="1"/>
</dbReference>
<dbReference type="Gene3D" id="3.40.50.300">
    <property type="entry name" value="P-loop containing nucleotide triphosphate hydrolases"/>
    <property type="match status" value="3"/>
</dbReference>
<dbReference type="GO" id="GO:0070370">
    <property type="term" value="P:cellular heat acclimation"/>
    <property type="evidence" value="ECO:0007669"/>
    <property type="project" value="TreeGrafter"/>
</dbReference>
<evidence type="ECO:0000256" key="1">
    <source>
        <dbReference type="ARBA" id="ARBA00022737"/>
    </source>
</evidence>
<evidence type="ECO:0000256" key="6">
    <source>
        <dbReference type="SAM" id="MobiDB-lite"/>
    </source>
</evidence>
<dbReference type="InterPro" id="IPR019489">
    <property type="entry name" value="Clp_ATPase_C"/>
</dbReference>
<evidence type="ECO:0000313" key="8">
    <source>
        <dbReference type="EMBL" id="GBE84539.1"/>
    </source>
</evidence>
<dbReference type="InterPro" id="IPR004176">
    <property type="entry name" value="Clp_R_N"/>
</dbReference>
<dbReference type="GO" id="GO:0043335">
    <property type="term" value="P:protein unfolding"/>
    <property type="evidence" value="ECO:0007669"/>
    <property type="project" value="TreeGrafter"/>
</dbReference>
<dbReference type="InParanoid" id="A0A401GQU7"/>
<accession>A0A401GQU7</accession>
<dbReference type="GO" id="GO:0005829">
    <property type="term" value="C:cytosol"/>
    <property type="evidence" value="ECO:0007669"/>
    <property type="project" value="TreeGrafter"/>
</dbReference>
<reference evidence="8 9" key="1">
    <citation type="journal article" date="2018" name="Sci. Rep.">
        <title>Genome sequence of the cauliflower mushroom Sparassis crispa (Hanabiratake) and its association with beneficial usage.</title>
        <authorList>
            <person name="Kiyama R."/>
            <person name="Furutani Y."/>
            <person name="Kawaguchi K."/>
            <person name="Nakanishi T."/>
        </authorList>
    </citation>
    <scope>NUCLEOTIDE SEQUENCE [LARGE SCALE GENOMIC DNA]</scope>
</reference>
<dbReference type="GO" id="GO:0042026">
    <property type="term" value="P:protein refolding"/>
    <property type="evidence" value="ECO:0007669"/>
    <property type="project" value="TreeGrafter"/>
</dbReference>
<dbReference type="RefSeq" id="XP_027615452.1">
    <property type="nucleotide sequence ID" value="XM_027759651.1"/>
</dbReference>
<keyword evidence="9" id="KW-1185">Reference proteome</keyword>
<evidence type="ECO:0000256" key="4">
    <source>
        <dbReference type="ARBA" id="ARBA00023186"/>
    </source>
</evidence>
<dbReference type="PROSITE" id="PS51903">
    <property type="entry name" value="CLP_R"/>
    <property type="match status" value="1"/>
</dbReference>
<dbReference type="SMART" id="SM00382">
    <property type="entry name" value="AAA"/>
    <property type="match status" value="2"/>
</dbReference>
<dbReference type="InterPro" id="IPR003959">
    <property type="entry name" value="ATPase_AAA_core"/>
</dbReference>
<comment type="caution">
    <text evidence="8">The sequence shown here is derived from an EMBL/GenBank/DDBJ whole genome shotgun (WGS) entry which is preliminary data.</text>
</comment>
<keyword evidence="4" id="KW-0143">Chaperone</keyword>
<dbReference type="OrthoDB" id="47330at2759"/>
<dbReference type="InterPro" id="IPR003593">
    <property type="entry name" value="AAA+_ATPase"/>
</dbReference>
<dbReference type="PRINTS" id="PR00300">
    <property type="entry name" value="CLPPROTEASEA"/>
</dbReference>
<dbReference type="CDD" id="cd00009">
    <property type="entry name" value="AAA"/>
    <property type="match status" value="1"/>
</dbReference>
<organism evidence="8 9">
    <name type="scientific">Sparassis crispa</name>
    <dbReference type="NCBI Taxonomy" id="139825"/>
    <lineage>
        <taxon>Eukaryota</taxon>
        <taxon>Fungi</taxon>
        <taxon>Dikarya</taxon>
        <taxon>Basidiomycota</taxon>
        <taxon>Agaricomycotina</taxon>
        <taxon>Agaricomycetes</taxon>
        <taxon>Polyporales</taxon>
        <taxon>Sparassidaceae</taxon>
        <taxon>Sparassis</taxon>
    </lineage>
</organism>
<keyword evidence="8" id="KW-0346">Stress response</keyword>
<dbReference type="InterPro" id="IPR041546">
    <property type="entry name" value="ClpA/ClpB_AAA_lid"/>
</dbReference>
<feature type="region of interest" description="Disordered" evidence="6">
    <location>
        <begin position="122"/>
        <end position="149"/>
    </location>
</feature>
<dbReference type="Pfam" id="PF07724">
    <property type="entry name" value="AAA_2"/>
    <property type="match status" value="1"/>
</dbReference>
<feature type="region of interest" description="Disordered" evidence="6">
    <location>
        <begin position="98"/>
        <end position="117"/>
    </location>
</feature>
<feature type="compositionally biased region" description="Pro residues" evidence="6">
    <location>
        <begin position="102"/>
        <end position="111"/>
    </location>
</feature>
<keyword evidence="1 5" id="KW-0677">Repeat</keyword>
<sequence>MPSDTHSDGLGQNDFTANALDVLPKSTDVAVKVHSSEVKPVHMMLVLLCGKAPDLDNINMLSVPEPPPLLWAVVSELDGNPLQLAQDVKKFIVSAPRNTPLLAPPTPPPGAKEPSRIGRLFRGDRSRGRHSPSPSVTNLQAPAPPPTTVASDALVDVITRARNHKKNLGDDFVSPYHLLLGLSDDSDVLRLLETQHITQSEFQKELRNRRTTKVTEREDDQFPYLAKYSTDMTALARDGKLNEIVGRDEEIRRVIQILCRRTKNSAVLIGEPGVGKTAVAEGLAYRTAFGQVPQNLKGTIYSLDLGAVFAGAGKGEYEQRVKGIIEDVTRSQESQTPAILFIDELHLITVGKNPGGQSSGMDAANLLKPALARGQFRCIGATTLAEYREHIEKDGALERRFAPVIVSEPTTEEAVTILRGIRERYEQHHRVWIMDQAIVTAVNLAHRFLTARRLPDSAVDLMDEACASARIAQDMKPEAIDTLQQDMLHVAAHIKALERDNHPDDDVALANALETKKKLDLKMGRLLQQQEAVRAWWKKISIQRSAIQDKKREVLFARSEQRQDTSKILKLESTLQKLRDGLVRLEHQGPNVVDDTPDLVGSSRHIISRTSPDIITPESIAAIVEKATKIPVSRLLATDKSRLLNLESALSQQVVGQPEAVKAVTHAIQVSRTGLGNTNRPIASLLFTGPSGTGKTLLSKVLAQELFGQSSSMVRIDGSEYSQSHSTSRLIGSPPGYVGYDQGGQLTEFVRRTPYCIVLLDEIEKTCPEFLTLFLQVLDEGRLTDGQGRLVDFRNTVIIMTSNVGADLLSAEKGEISDATRKKVMDRFKEIRFPVEFLNRIEEIIMFRTMTQSVMEQILEKHLSDLQQREGIKRLRLNIDRKAKTWLIKIGISREYGARPLARVIQRELLNPLSQRLLEETIHEGDTVRIILNESQDGLYVMPNHDAPPPSELEPVAESSTRAGKRRML</sequence>
<dbReference type="STRING" id="139825.A0A401GQU7"/>
<proteinExistence type="predicted"/>
<dbReference type="InterPro" id="IPR001270">
    <property type="entry name" value="ClpA/B"/>
</dbReference>
<evidence type="ECO:0000256" key="3">
    <source>
        <dbReference type="ARBA" id="ARBA00022840"/>
    </source>
</evidence>
<dbReference type="Pfam" id="PF10431">
    <property type="entry name" value="ClpB_D2-small"/>
    <property type="match status" value="1"/>
</dbReference>
<dbReference type="InterPro" id="IPR027417">
    <property type="entry name" value="P-loop_NTPase"/>
</dbReference>
<dbReference type="GO" id="GO:0051087">
    <property type="term" value="F:protein-folding chaperone binding"/>
    <property type="evidence" value="ECO:0007669"/>
    <property type="project" value="TreeGrafter"/>
</dbReference>
<dbReference type="Pfam" id="PF00004">
    <property type="entry name" value="AAA"/>
    <property type="match status" value="1"/>
</dbReference>
<evidence type="ECO:0000313" key="9">
    <source>
        <dbReference type="Proteomes" id="UP000287166"/>
    </source>
</evidence>
<keyword evidence="2" id="KW-0547">Nucleotide-binding</keyword>
<dbReference type="Pfam" id="PF17871">
    <property type="entry name" value="AAA_lid_9"/>
    <property type="match status" value="1"/>
</dbReference>
<name>A0A401GQU7_9APHY</name>
<dbReference type="GO" id="GO:0005524">
    <property type="term" value="F:ATP binding"/>
    <property type="evidence" value="ECO:0007669"/>
    <property type="project" value="UniProtKB-KW"/>
</dbReference>
<dbReference type="Proteomes" id="UP000287166">
    <property type="component" value="Unassembled WGS sequence"/>
</dbReference>
<dbReference type="PROSITE" id="PS00870">
    <property type="entry name" value="CLPAB_1"/>
    <property type="match status" value="1"/>
</dbReference>
<dbReference type="PANTHER" id="PTHR11638">
    <property type="entry name" value="ATP-DEPENDENT CLP PROTEASE"/>
    <property type="match status" value="1"/>
</dbReference>
<dbReference type="SMART" id="SM01086">
    <property type="entry name" value="ClpB_D2-small"/>
    <property type="match status" value="1"/>
</dbReference>
<evidence type="ECO:0000259" key="7">
    <source>
        <dbReference type="PROSITE" id="PS51903"/>
    </source>
</evidence>
<dbReference type="GO" id="GO:0051082">
    <property type="term" value="F:unfolded protein binding"/>
    <property type="evidence" value="ECO:0007669"/>
    <property type="project" value="TreeGrafter"/>
</dbReference>
<dbReference type="SUPFAM" id="SSF81923">
    <property type="entry name" value="Double Clp-N motif"/>
    <property type="match status" value="1"/>
</dbReference>
<feature type="region of interest" description="Disordered" evidence="6">
    <location>
        <begin position="943"/>
        <end position="969"/>
    </location>
</feature>
<evidence type="ECO:0000256" key="2">
    <source>
        <dbReference type="ARBA" id="ARBA00022741"/>
    </source>
</evidence>
<dbReference type="PANTHER" id="PTHR11638:SF18">
    <property type="entry name" value="HEAT SHOCK PROTEIN 104"/>
    <property type="match status" value="1"/>
</dbReference>
<dbReference type="SUPFAM" id="SSF52540">
    <property type="entry name" value="P-loop containing nucleoside triphosphate hydrolases"/>
    <property type="match status" value="2"/>
</dbReference>
<dbReference type="GeneID" id="38781456"/>
<dbReference type="GO" id="GO:0016887">
    <property type="term" value="F:ATP hydrolysis activity"/>
    <property type="evidence" value="ECO:0007669"/>
    <property type="project" value="InterPro"/>
</dbReference>
<dbReference type="InterPro" id="IPR018368">
    <property type="entry name" value="ClpA/B_CS1"/>
</dbReference>
<dbReference type="InterPro" id="IPR050130">
    <property type="entry name" value="ClpA_ClpB"/>
</dbReference>
<dbReference type="EMBL" id="BFAD01000006">
    <property type="protein sequence ID" value="GBE84539.1"/>
    <property type="molecule type" value="Genomic_DNA"/>
</dbReference>
<feature type="domain" description="Clp R" evidence="7">
    <location>
        <begin position="10"/>
        <end position="212"/>
    </location>
</feature>